<keyword evidence="4" id="KW-1185">Reference proteome</keyword>
<dbReference type="AlphaFoldDB" id="A0A4P7IJI4"/>
<feature type="region of interest" description="Disordered" evidence="1">
    <location>
        <begin position="33"/>
        <end position="54"/>
    </location>
</feature>
<gene>
    <name evidence="3" type="ORF">EXE58_13940</name>
</gene>
<protein>
    <submittedName>
        <fullName evidence="3">Uncharacterized protein</fullName>
    </submittedName>
</protein>
<dbReference type="NCBIfam" id="NF045524">
    <property type="entry name" value="MXAN_6640_HExxH"/>
    <property type="match status" value="1"/>
</dbReference>
<evidence type="ECO:0000256" key="1">
    <source>
        <dbReference type="SAM" id="MobiDB-lite"/>
    </source>
</evidence>
<dbReference type="RefSeq" id="WP_135268444.1">
    <property type="nucleotide sequence ID" value="NZ_CP038436.1"/>
</dbReference>
<dbReference type="KEGG" id="nsn:EXE58_13940"/>
<evidence type="ECO:0000313" key="3">
    <source>
        <dbReference type="EMBL" id="QBX56457.1"/>
    </source>
</evidence>
<reference evidence="3 4" key="1">
    <citation type="submission" date="2019-03" db="EMBL/GenBank/DDBJ databases">
        <title>Three New Species of Nocardioides, Nocardioides euryhalodurans sp. nov., Nocardioides seonyuensis sp. nov. and Nocardioides eburneoflavus sp. nov. Iolated from Soil.</title>
        <authorList>
            <person name="Roh S.G."/>
            <person name="Lee C."/>
            <person name="Kim M.-K."/>
            <person name="Kim S.B."/>
        </authorList>
    </citation>
    <scope>NUCLEOTIDE SEQUENCE [LARGE SCALE GENOMIC DNA]</scope>
    <source>
        <strain evidence="3 4">MMS17-SY207-3</strain>
    </source>
</reference>
<dbReference type="OrthoDB" id="2079373at2"/>
<accession>A0A4P7IJI4</accession>
<organism evidence="3 4">
    <name type="scientific">Nocardioides seonyuensis</name>
    <dbReference type="NCBI Taxonomy" id="2518371"/>
    <lineage>
        <taxon>Bacteria</taxon>
        <taxon>Bacillati</taxon>
        <taxon>Actinomycetota</taxon>
        <taxon>Actinomycetes</taxon>
        <taxon>Propionibacteriales</taxon>
        <taxon>Nocardioidaceae</taxon>
        <taxon>Nocardioides</taxon>
    </lineage>
</organism>
<feature type="chain" id="PRO_5020976434" evidence="2">
    <location>
        <begin position="27"/>
        <end position="517"/>
    </location>
</feature>
<dbReference type="Proteomes" id="UP000294853">
    <property type="component" value="Chromosome"/>
</dbReference>
<evidence type="ECO:0000313" key="4">
    <source>
        <dbReference type="Proteomes" id="UP000294853"/>
    </source>
</evidence>
<evidence type="ECO:0000256" key="2">
    <source>
        <dbReference type="SAM" id="SignalP"/>
    </source>
</evidence>
<sequence length="517" mass="56900">MIRRSIACAATLLVAAAGVLAAPSYADDSAVVPSAPPAEHAPVDAAAVPSPPQTPVQALTTARRVLSGEATPRDPSPTVALRDLWLRRTSLRGDARREATAMLARPTDGTSDPQGFGYTVPSTATCNARLCVHHVATTKDAPPNPGWVDHTLGVMDSVWSSEVDGLGFRAPLSDGLRGGSAHFDVYLKDLGGQFYGYCATESRVRNRTASGFCVLDNDFSASQFPQNTPETNLAVTAAHEFFHAIQYAYDFAEDPWMMESTATWMEERVATDVNDNRQYLPYSQLYTPFIPLDMFSMGSFYQYGNWIFWEHLTNRFGTSFVNKAWNQAGSLRGDGGKYSLQALRKLLRRKGGLTRVYADFAADNLVPSRAYREGLAYPQPKVKRSLTLSKRKRSISFRTRLFHLTSGSYRMAPGRGLAGRRWHLALRVSGPPRRTSPAAVVTIHRVNGNVQHKRVRLDRAGDGRRAVTFNRKKVAAVSITLVNASTRFRCSRRTYLACGGKPLDDKLPIKVTARVVG</sequence>
<proteinExistence type="predicted"/>
<feature type="signal peptide" evidence="2">
    <location>
        <begin position="1"/>
        <end position="26"/>
    </location>
</feature>
<keyword evidence="2" id="KW-0732">Signal</keyword>
<dbReference type="EMBL" id="CP038436">
    <property type="protein sequence ID" value="QBX56457.1"/>
    <property type="molecule type" value="Genomic_DNA"/>
</dbReference>
<name>A0A4P7IJI4_9ACTN</name>